<dbReference type="PANTHER" id="PTHR12840">
    <property type="entry name" value="NADH-UBIQUINONE OXIDOREDUCTASE ASHI SUBUNIT"/>
    <property type="match status" value="1"/>
</dbReference>
<reference evidence="1 2" key="1">
    <citation type="journal article" date="2010" name="Nature">
        <title>The genome of a songbird.</title>
        <authorList>
            <person name="Warren W.C."/>
            <person name="Clayton D.F."/>
            <person name="Ellegren H."/>
            <person name="Arnold A.P."/>
            <person name="Hillier L.W."/>
            <person name="Kunstner A."/>
            <person name="Searle S."/>
            <person name="White S."/>
            <person name="Vilella A.J."/>
            <person name="Fairley S."/>
            <person name="Heger A."/>
            <person name="Kong L."/>
            <person name="Ponting C.P."/>
            <person name="Jarvis E.D."/>
            <person name="Mello C.V."/>
            <person name="Minx P."/>
            <person name="Lovell P."/>
            <person name="Velho T.A."/>
            <person name="Ferris M."/>
            <person name="Balakrishnan C.N."/>
            <person name="Sinha S."/>
            <person name="Blatti C."/>
            <person name="London S.E."/>
            <person name="Li Y."/>
            <person name="Lin Y.C."/>
            <person name="George J."/>
            <person name="Sweedler J."/>
            <person name="Southey B."/>
            <person name="Gunaratne P."/>
            <person name="Watson M."/>
            <person name="Nam K."/>
            <person name="Backstrom N."/>
            <person name="Smeds L."/>
            <person name="Nabholz B."/>
            <person name="Itoh Y."/>
            <person name="Whitney O."/>
            <person name="Pfenning A.R."/>
            <person name="Howard J."/>
            <person name="Volker M."/>
            <person name="Skinner B.M."/>
            <person name="Griffin D.K."/>
            <person name="Ye L."/>
            <person name="McLaren W.M."/>
            <person name="Flicek P."/>
            <person name="Quesada V."/>
            <person name="Velasco G."/>
            <person name="Lopez-Otin C."/>
            <person name="Puente X.S."/>
            <person name="Olender T."/>
            <person name="Lancet D."/>
            <person name="Smit A.F."/>
            <person name="Hubley R."/>
            <person name="Konkel M.K."/>
            <person name="Walker J.A."/>
            <person name="Batzer M.A."/>
            <person name="Gu W."/>
            <person name="Pollock D.D."/>
            <person name="Chen L."/>
            <person name="Cheng Z."/>
            <person name="Eichler E.E."/>
            <person name="Stapley J."/>
            <person name="Slate J."/>
            <person name="Ekblom R."/>
            <person name="Birkhead T."/>
            <person name="Burke T."/>
            <person name="Burt D."/>
            <person name="Scharff C."/>
            <person name="Adam I."/>
            <person name="Richard H."/>
            <person name="Sultan M."/>
            <person name="Soldatov A."/>
            <person name="Lehrach H."/>
            <person name="Edwards S.V."/>
            <person name="Yang S.P."/>
            <person name="Li X."/>
            <person name="Graves T."/>
            <person name="Fulton L."/>
            <person name="Nelson J."/>
            <person name="Chinwalla A."/>
            <person name="Hou S."/>
            <person name="Mardis E.R."/>
            <person name="Wilson R.K."/>
        </authorList>
    </citation>
    <scope>NUCLEOTIDE SEQUENCE [LARGE SCALE GENOMIC DNA]</scope>
</reference>
<dbReference type="Ensembl" id="ENSTGUT00000031617.1">
    <property type="protein sequence ID" value="ENSTGUP00000034696.1"/>
    <property type="gene ID" value="ENSTGUG00000007648.2"/>
</dbReference>
<protein>
    <submittedName>
        <fullName evidence="1">NADH:ubiquinone oxidoreductase subunit B8</fullName>
    </submittedName>
</protein>
<dbReference type="InterPro" id="IPR008699">
    <property type="entry name" value="NDUFB8"/>
</dbReference>
<keyword evidence="2" id="KW-1185">Reference proteome</keyword>
<dbReference type="Proteomes" id="UP000007754">
    <property type="component" value="Chromosome 6"/>
</dbReference>
<organism evidence="1 2">
    <name type="scientific">Taeniopygia guttata</name>
    <name type="common">Zebra finch</name>
    <name type="synonym">Poephila guttata</name>
    <dbReference type="NCBI Taxonomy" id="59729"/>
    <lineage>
        <taxon>Eukaryota</taxon>
        <taxon>Metazoa</taxon>
        <taxon>Chordata</taxon>
        <taxon>Craniata</taxon>
        <taxon>Vertebrata</taxon>
        <taxon>Euteleostomi</taxon>
        <taxon>Archelosauria</taxon>
        <taxon>Archosauria</taxon>
        <taxon>Dinosauria</taxon>
        <taxon>Saurischia</taxon>
        <taxon>Theropoda</taxon>
        <taxon>Coelurosauria</taxon>
        <taxon>Aves</taxon>
        <taxon>Neognathae</taxon>
        <taxon>Neoaves</taxon>
        <taxon>Telluraves</taxon>
        <taxon>Australaves</taxon>
        <taxon>Passeriformes</taxon>
        <taxon>Passeroidea</taxon>
        <taxon>Estrildidae</taxon>
        <taxon>Estrildinae</taxon>
        <taxon>Taeniopygia</taxon>
    </lineage>
</organism>
<evidence type="ECO:0000313" key="2">
    <source>
        <dbReference type="Proteomes" id="UP000007754"/>
    </source>
</evidence>
<reference evidence="1" key="2">
    <citation type="submission" date="2025-08" db="UniProtKB">
        <authorList>
            <consortium name="Ensembl"/>
        </authorList>
    </citation>
    <scope>IDENTIFICATION</scope>
</reference>
<dbReference type="GO" id="GO:0005739">
    <property type="term" value="C:mitochondrion"/>
    <property type="evidence" value="ECO:0007669"/>
    <property type="project" value="InterPro"/>
</dbReference>
<reference evidence="1" key="3">
    <citation type="submission" date="2025-09" db="UniProtKB">
        <authorList>
            <consortium name="Ensembl"/>
        </authorList>
    </citation>
    <scope>IDENTIFICATION</scope>
</reference>
<sequence length="362" mass="38791">MLILILFTKIHCLHLKNPIAKLTCHFCCPPWRKDDYIWVLTLIILMPIQRRRFAQRRRARHRSDGASVRLLRSGLPASGRQFLPYIPVAPLQTVTDKAEYRPGAFCPFGPCQCYTPGPLTAAPAGAAPAPSPAPPRAVAPPLPRPRLRAGAMAAGALRGVLWPRAAAGLRAARAALAAPAGARAGEREAAAGAKGRRRVGVSGARAGGCGVGAGGRCDLPGPAAGGARAHCAALLSRSLGDVPGHDARAVSADSGGAGGRCEEVQHAGRGLSALPRRWPGMHWDFDMYIRNRVDTSPTVVPWHTMSKHFLLFLSIMLIMFGLGEIYPSYRPVGPKQYPFNDLYLEKGGDPNKKPPTVIHYEI</sequence>
<proteinExistence type="predicted"/>
<dbReference type="FunCoup" id="A0A674HKD4">
    <property type="interactions" value="675"/>
</dbReference>
<name>A0A674HKD4_TAEGU</name>
<gene>
    <name evidence="1" type="primary">NDUFB8</name>
</gene>
<dbReference type="PANTHER" id="PTHR12840:SF1">
    <property type="entry name" value="NADH DEHYDROGENASE [UBIQUINONE] 1 BETA SUBCOMPLEX SUBUNIT 8, MITOCHONDRIAL"/>
    <property type="match status" value="1"/>
</dbReference>
<dbReference type="Pfam" id="PF05821">
    <property type="entry name" value="NDUF_B8"/>
    <property type="match status" value="1"/>
</dbReference>
<dbReference type="GeneTree" id="ENSGT00390000000628"/>
<dbReference type="AlphaFoldDB" id="A0A674HKD4"/>
<accession>A0A674HKD4</accession>
<evidence type="ECO:0000313" key="1">
    <source>
        <dbReference type="Ensembl" id="ENSTGUP00000034696.1"/>
    </source>
</evidence>
<dbReference type="InParanoid" id="A0A674HKD4"/>